<evidence type="ECO:0000256" key="7">
    <source>
        <dbReference type="ARBA" id="ARBA00023136"/>
    </source>
</evidence>
<feature type="transmembrane region" description="Helical" evidence="10">
    <location>
        <begin position="120"/>
        <end position="139"/>
    </location>
</feature>
<evidence type="ECO:0000313" key="11">
    <source>
        <dbReference type="EMBL" id="AOW06710.1"/>
    </source>
</evidence>
<evidence type="ECO:0000313" key="14">
    <source>
        <dbReference type="Proteomes" id="UP000256601"/>
    </source>
</evidence>
<dbReference type="GO" id="GO:0005743">
    <property type="term" value="C:mitochondrial inner membrane"/>
    <property type="evidence" value="ECO:0007669"/>
    <property type="project" value="UniProtKB-SubCell"/>
</dbReference>
<evidence type="ECO:0000256" key="9">
    <source>
        <dbReference type="ARBA" id="ARBA00058997"/>
    </source>
</evidence>
<dbReference type="FunFam" id="1.10.357.140:FF:000003">
    <property type="entry name" value="4-hydroxybenzoate polyprenyltransferase, mitochondrial"/>
    <property type="match status" value="1"/>
</dbReference>
<keyword evidence="5 10" id="KW-0812">Transmembrane</keyword>
<keyword evidence="10" id="KW-0999">Mitochondrion inner membrane</keyword>
<reference evidence="11 13" key="1">
    <citation type="journal article" date="2016" name="PLoS ONE">
        <title>Sequence Assembly of Yarrowia lipolytica Strain W29/CLIB89 Shows Transposable Element Diversity.</title>
        <authorList>
            <person name="Magnan C."/>
            <person name="Yu J."/>
            <person name="Chang I."/>
            <person name="Jahn E."/>
            <person name="Kanomata Y."/>
            <person name="Wu J."/>
            <person name="Zeller M."/>
            <person name="Oakes M."/>
            <person name="Baldi P."/>
            <person name="Sandmeyer S."/>
        </authorList>
    </citation>
    <scope>NUCLEOTIDE SEQUENCE [LARGE SCALE GENOMIC DNA]</scope>
    <source>
        <strain evidence="11">CLIB89</strain>
        <strain evidence="13">CLIB89(W29)</strain>
    </source>
</reference>
<sequence length="397" mass="43932">MLALRLARVVRPTGASIRHLTWSHPARLYSSVDKVNLPKAPSKEELKTPVPDELLEEVKVLENTPLEPVDPEKATIDLKTQFQAAREAELAAMTLPERFVYSLPKSMIPYARLMRMEKPVGTWLLFNPGVWSIGMAAYMSHAAVAPTLYTLSLFGIGAFIMRSAGCTINDILDRKLDAQVARTFDRPIAAGDVSVKQAVAFLGAQCAAGLGILMLLPMNCWWLGALSMPFVMTYPLFKRFTYYPQAILSLCFTWAALLGPPAMGVWCWPVMLSLWGSNFLWCMVYDTIYAHQDKVFDVEAGIKSTALAWGDNSKSIMTVLTLGQLGLLFGAGVYADMGPGFYSAFTWVSYRLGKMIKTVDLDDPVDCGKHFRSNINTGHIMSAGILADWGMRLAGFY</sequence>
<dbReference type="Pfam" id="PF01040">
    <property type="entry name" value="UbiA"/>
    <property type="match status" value="1"/>
</dbReference>
<dbReference type="Proteomes" id="UP000182444">
    <property type="component" value="Chromosome 1F"/>
</dbReference>
<evidence type="ECO:0000256" key="5">
    <source>
        <dbReference type="ARBA" id="ARBA00022692"/>
    </source>
</evidence>
<dbReference type="OMA" id="WCMIYDT"/>
<reference evidence="12 14" key="2">
    <citation type="submission" date="2018-07" db="EMBL/GenBank/DDBJ databases">
        <title>Draft Genome Assemblies for Five Robust Yarrowia lipolytica Strains Exhibiting High Lipid Production and Pentose Sugar Utilization and Sugar Alcohol Secretion from Undetoxified Lignocellulosic Biomass Hydrolysates.</title>
        <authorList>
            <consortium name="DOE Joint Genome Institute"/>
            <person name="Walker C."/>
            <person name="Ryu S."/>
            <person name="Na H."/>
            <person name="Zane M."/>
            <person name="LaButti K."/>
            <person name="Lipzen A."/>
            <person name="Haridas S."/>
            <person name="Barry K."/>
            <person name="Grigoriev I.V."/>
            <person name="Quarterman J."/>
            <person name="Slininger P."/>
            <person name="Dien B."/>
            <person name="Trinh C.T."/>
        </authorList>
    </citation>
    <scope>NUCLEOTIDE SEQUENCE [LARGE SCALE GENOMIC DNA]</scope>
    <source>
        <strain evidence="12 14">YB392</strain>
    </source>
</reference>
<dbReference type="InterPro" id="IPR030470">
    <property type="entry name" value="UbiA_prenylTrfase_CS"/>
</dbReference>
<dbReference type="InterPro" id="IPR039653">
    <property type="entry name" value="Prenyltransferase"/>
</dbReference>
<dbReference type="PROSITE" id="PS00943">
    <property type="entry name" value="UBIA"/>
    <property type="match status" value="1"/>
</dbReference>
<keyword evidence="10" id="KW-0414">Isoprene biosynthesis</keyword>
<protein>
    <recommendedName>
        <fullName evidence="10">4-hydroxybenzoate polyprenyltransferase, mitochondrial</fullName>
        <shortName evidence="10">4-HB polyprenyltransferase</shortName>
        <ecNumber evidence="10">2.5.1.39</ecNumber>
    </recommendedName>
    <alternativeName>
        <fullName evidence="10">4-hydroxybenzoate hexaprenyltransferase</fullName>
    </alternativeName>
    <alternativeName>
        <fullName evidence="10">Para-hydroxybenzoate--polyprenyltransferase</fullName>
        <shortName evidence="10">PHB:PPT</shortName>
        <shortName evidence="10">PHB:polyprenyltransferase</shortName>
    </alternativeName>
</protein>
<evidence type="ECO:0000256" key="8">
    <source>
        <dbReference type="ARBA" id="ARBA00052313"/>
    </source>
</evidence>
<dbReference type="PANTHER" id="PTHR11048:SF28">
    <property type="entry name" value="4-HYDROXYBENZOATE POLYPRENYLTRANSFERASE, MITOCHONDRIAL"/>
    <property type="match status" value="1"/>
</dbReference>
<dbReference type="InterPro" id="IPR000537">
    <property type="entry name" value="UbiA_prenyltransferase"/>
</dbReference>
<dbReference type="CDD" id="cd13959">
    <property type="entry name" value="PT_UbiA_COQ2"/>
    <property type="match status" value="1"/>
</dbReference>
<comment type="cofactor">
    <cofactor evidence="1 10">
        <name>Mg(2+)</name>
        <dbReference type="ChEBI" id="CHEBI:18420"/>
    </cofactor>
</comment>
<dbReference type="InterPro" id="IPR006370">
    <property type="entry name" value="HB_polyprenyltransferase-like"/>
</dbReference>
<dbReference type="GO" id="GO:0006744">
    <property type="term" value="P:ubiquinone biosynthetic process"/>
    <property type="evidence" value="ECO:0007669"/>
    <property type="project" value="UniProtKB-UniRule"/>
</dbReference>
<evidence type="ECO:0000256" key="10">
    <source>
        <dbReference type="HAMAP-Rule" id="MF_03189"/>
    </source>
</evidence>
<dbReference type="HAMAP" id="MF_01635">
    <property type="entry name" value="UbiA"/>
    <property type="match status" value="1"/>
</dbReference>
<dbReference type="UniPathway" id="UPA00232"/>
<feature type="transmembrane region" description="Helical" evidence="10">
    <location>
        <begin position="193"/>
        <end position="215"/>
    </location>
</feature>
<accession>A0A1H6PM88</accession>
<evidence type="ECO:0000313" key="12">
    <source>
        <dbReference type="EMBL" id="RDW23562.1"/>
    </source>
</evidence>
<dbReference type="Proteomes" id="UP000256601">
    <property type="component" value="Unassembled WGS sequence"/>
</dbReference>
<evidence type="ECO:0000256" key="6">
    <source>
        <dbReference type="ARBA" id="ARBA00022989"/>
    </source>
</evidence>
<dbReference type="Gene3D" id="1.10.357.140">
    <property type="entry name" value="UbiA prenyltransferase"/>
    <property type="match status" value="1"/>
</dbReference>
<keyword evidence="10" id="KW-0831">Ubiquinone biosynthesis</keyword>
<feature type="transmembrane region" description="Helical" evidence="10">
    <location>
        <begin position="246"/>
        <end position="271"/>
    </location>
</feature>
<dbReference type="eggNOG" id="KOG1381">
    <property type="taxonomic scope" value="Eukaryota"/>
</dbReference>
<dbReference type="PANTHER" id="PTHR11048">
    <property type="entry name" value="PRENYLTRANSFERASES"/>
    <property type="match status" value="1"/>
</dbReference>
<comment type="similarity">
    <text evidence="3 10">Belongs to the UbiA prenyltransferase family.</text>
</comment>
<dbReference type="EMBL" id="CP017558">
    <property type="protein sequence ID" value="AOW06710.1"/>
    <property type="molecule type" value="Genomic_DNA"/>
</dbReference>
<evidence type="ECO:0000313" key="13">
    <source>
        <dbReference type="Proteomes" id="UP000182444"/>
    </source>
</evidence>
<comment type="pathway">
    <text evidence="10">Cofactor biosynthesis; ubiquinone biosynthesis.</text>
</comment>
<comment type="function">
    <text evidence="9 10">Catalyzes the prenylation of para-hydroxybenzoate (PHB) with an all-trans polyprenyl group. Mediates the second step in the final reaction sequence of coenzyme Q (CoQ) biosynthesis, which is the condensation of the polyisoprenoid side chain with PHB, generating the first membrane-bound Q intermediate.</text>
</comment>
<dbReference type="FunFam" id="1.20.120.1780:FF:000001">
    <property type="entry name" value="4-hydroxybenzoate octaprenyltransferase"/>
    <property type="match status" value="1"/>
</dbReference>
<dbReference type="EMBL" id="KZ859076">
    <property type="protein sequence ID" value="RDW23562.1"/>
    <property type="molecule type" value="Genomic_DNA"/>
</dbReference>
<dbReference type="InterPro" id="IPR044878">
    <property type="entry name" value="UbiA_sf"/>
</dbReference>
<keyword evidence="6 10" id="KW-1133">Transmembrane helix</keyword>
<dbReference type="OrthoDB" id="18170at2759"/>
<gene>
    <name evidence="10" type="primary">COQ2</name>
    <name evidence="12" type="ORF">B0I71DRAFT_135734</name>
    <name evidence="11" type="ORF">YALI1_F08349g</name>
</gene>
<dbReference type="GO" id="GO:0008299">
    <property type="term" value="P:isoprenoid biosynthetic process"/>
    <property type="evidence" value="ECO:0007669"/>
    <property type="project" value="UniProtKB-UniRule"/>
</dbReference>
<keyword evidence="7 10" id="KW-0472">Membrane</keyword>
<keyword evidence="10" id="KW-0496">Mitochondrion</keyword>
<dbReference type="NCBIfam" id="TIGR01474">
    <property type="entry name" value="ubiA_proteo"/>
    <property type="match status" value="1"/>
</dbReference>
<dbReference type="VEuPathDB" id="FungiDB:YALI0_F05610g"/>
<dbReference type="GeneID" id="2907969"/>
<evidence type="ECO:0000256" key="3">
    <source>
        <dbReference type="ARBA" id="ARBA00005985"/>
    </source>
</evidence>
<dbReference type="GO" id="GO:0008412">
    <property type="term" value="F:4-hydroxybenzoate polyprenyltransferase activity"/>
    <property type="evidence" value="ECO:0007669"/>
    <property type="project" value="UniProtKB-EC"/>
</dbReference>
<evidence type="ECO:0000256" key="2">
    <source>
        <dbReference type="ARBA" id="ARBA00004292"/>
    </source>
</evidence>
<evidence type="ECO:0000256" key="4">
    <source>
        <dbReference type="ARBA" id="ARBA00022679"/>
    </source>
</evidence>
<evidence type="ECO:0000256" key="1">
    <source>
        <dbReference type="ARBA" id="ARBA00001946"/>
    </source>
</evidence>
<keyword evidence="4 10" id="KW-0808">Transferase</keyword>
<organism evidence="11 13">
    <name type="scientific">Yarrowia lipolytica</name>
    <name type="common">Candida lipolytica</name>
    <dbReference type="NCBI Taxonomy" id="4952"/>
    <lineage>
        <taxon>Eukaryota</taxon>
        <taxon>Fungi</taxon>
        <taxon>Dikarya</taxon>
        <taxon>Ascomycota</taxon>
        <taxon>Saccharomycotina</taxon>
        <taxon>Dipodascomycetes</taxon>
        <taxon>Dipodascales</taxon>
        <taxon>Dipodascales incertae sedis</taxon>
        <taxon>Yarrowia</taxon>
    </lineage>
</organism>
<dbReference type="VEuPathDB" id="FungiDB:YALI1_F08349g"/>
<proteinExistence type="inferred from homology"/>
<dbReference type="RefSeq" id="XP_505040.1">
    <property type="nucleotide sequence ID" value="XM_505040.1"/>
</dbReference>
<comment type="catalytic activity">
    <reaction evidence="8 10">
        <text>an all-trans-polyprenyl diphosphate + 4-hydroxybenzoate = a 4-hydroxy-3-(all-trans-polyprenyl)benzoate + diphosphate</text>
        <dbReference type="Rhea" id="RHEA:44504"/>
        <dbReference type="Rhea" id="RHEA-COMP:9514"/>
        <dbReference type="Rhea" id="RHEA-COMP:9564"/>
        <dbReference type="ChEBI" id="CHEBI:17879"/>
        <dbReference type="ChEBI" id="CHEBI:33019"/>
        <dbReference type="ChEBI" id="CHEBI:58914"/>
        <dbReference type="ChEBI" id="CHEBI:78396"/>
        <dbReference type="EC" id="2.5.1.39"/>
    </reaction>
</comment>
<dbReference type="Gene3D" id="1.20.120.1780">
    <property type="entry name" value="UbiA prenyltransferase"/>
    <property type="match status" value="1"/>
</dbReference>
<dbReference type="KEGG" id="yli:2907969"/>
<dbReference type="EC" id="2.5.1.39" evidence="10"/>
<dbReference type="AlphaFoldDB" id="A0A1H6PM88"/>
<comment type="subcellular location">
    <subcellularLocation>
        <location evidence="2 10">Mitochondrion inner membrane</location>
        <topology evidence="2 10">Multi-pass membrane protein</topology>
        <orientation evidence="2 10">Matrix side</orientation>
    </subcellularLocation>
</comment>
<name>A0A1H6PM88_YARLL</name>